<proteinExistence type="predicted"/>
<keyword evidence="2" id="KW-1185">Reference proteome</keyword>
<accession>A0A7J6UN83</accession>
<name>A0A7J6UN83_PEROL</name>
<organism evidence="1 2">
    <name type="scientific">Perkinsus olseni</name>
    <name type="common">Perkinsus atlanticus</name>
    <dbReference type="NCBI Taxonomy" id="32597"/>
    <lineage>
        <taxon>Eukaryota</taxon>
        <taxon>Sar</taxon>
        <taxon>Alveolata</taxon>
        <taxon>Perkinsozoa</taxon>
        <taxon>Perkinsea</taxon>
        <taxon>Perkinsida</taxon>
        <taxon>Perkinsidae</taxon>
        <taxon>Perkinsus</taxon>
    </lineage>
</organism>
<dbReference type="AlphaFoldDB" id="A0A7J6UN83"/>
<gene>
    <name evidence="1" type="ORF">FOZ63_006054</name>
</gene>
<evidence type="ECO:0000313" key="2">
    <source>
        <dbReference type="Proteomes" id="UP000553632"/>
    </source>
</evidence>
<dbReference type="Proteomes" id="UP000553632">
    <property type="component" value="Unassembled WGS sequence"/>
</dbReference>
<evidence type="ECO:0000313" key="1">
    <source>
        <dbReference type="EMBL" id="KAF4758713.1"/>
    </source>
</evidence>
<protein>
    <submittedName>
        <fullName evidence="1">Uncharacterized protein</fullName>
    </submittedName>
</protein>
<sequence length="128" mass="14158">MSTDRHPASCHTDVVRLHWVSEHPDVEGSEIDDQLAAQGGSLSEVNAEGCVSGRTLTRYLKERMAACSWWSDERARLGTAIKVFFFCVSHTSPSIRRQVTAAARAVVLGNPPPTGKRCVDIQFEEFVQ</sequence>
<dbReference type="EMBL" id="JABANO010001062">
    <property type="protein sequence ID" value="KAF4758713.1"/>
    <property type="molecule type" value="Genomic_DNA"/>
</dbReference>
<dbReference type="OMA" id="HPASCHT"/>
<reference evidence="1 2" key="1">
    <citation type="submission" date="2020-04" db="EMBL/GenBank/DDBJ databases">
        <title>Perkinsus olseni comparative genomics.</title>
        <authorList>
            <person name="Bogema D.R."/>
        </authorList>
    </citation>
    <scope>NUCLEOTIDE SEQUENCE [LARGE SCALE GENOMIC DNA]</scope>
    <source>
        <strain evidence="1 2">ATCC PRA-207</strain>
    </source>
</reference>
<comment type="caution">
    <text evidence="1">The sequence shown here is derived from an EMBL/GenBank/DDBJ whole genome shotgun (WGS) entry which is preliminary data.</text>
</comment>